<name>A0ABS5R3K2_9HYPH</name>
<evidence type="ECO:0000313" key="1">
    <source>
        <dbReference type="EMBL" id="MBS9476239.1"/>
    </source>
</evidence>
<evidence type="ECO:0008006" key="3">
    <source>
        <dbReference type="Google" id="ProtNLM"/>
    </source>
</evidence>
<reference evidence="1" key="1">
    <citation type="submission" date="2021-05" db="EMBL/GenBank/DDBJ databases">
        <authorList>
            <person name="Sun Q."/>
            <person name="Inoue M."/>
        </authorList>
    </citation>
    <scope>NUCLEOTIDE SEQUENCE</scope>
    <source>
        <strain evidence="1">VKM B-3255</strain>
    </source>
</reference>
<dbReference type="Pfam" id="PF06199">
    <property type="entry name" value="Phage_tail_2"/>
    <property type="match status" value="1"/>
</dbReference>
<dbReference type="RefSeq" id="WP_213754096.1">
    <property type="nucleotide sequence ID" value="NZ_JAHCQH010000014.1"/>
</dbReference>
<protein>
    <recommendedName>
        <fullName evidence="3">Phage tail protein</fullName>
    </recommendedName>
</protein>
<comment type="caution">
    <text evidence="1">The sequence shown here is derived from an EMBL/GenBank/DDBJ whole genome shotgun (WGS) entry which is preliminary data.</text>
</comment>
<dbReference type="Proteomes" id="UP001166585">
    <property type="component" value="Unassembled WGS sequence"/>
</dbReference>
<proteinExistence type="predicted"/>
<gene>
    <name evidence="1" type="ORF">KIP89_03875</name>
</gene>
<evidence type="ECO:0000313" key="2">
    <source>
        <dbReference type="Proteomes" id="UP001166585"/>
    </source>
</evidence>
<dbReference type="InterPro" id="IPR011855">
    <property type="entry name" value="Phgtail_TP901_1"/>
</dbReference>
<sequence>MAKPVTTTFGKFRVLLGDDSDPIAYAAPCGFTSKSFNRTKNLSEQVIPDCDDPDAAADIIRDVVSKDWTVGGEGLLAAGSVPTWEAAYDSDVSIPVKIEIEFSTGTLTYTGRAHLNTFNITGEQGGRVTASIEMSADGGLTRASTLP</sequence>
<organism evidence="1 2">
    <name type="scientific">Ancylobacter radicis</name>
    <dbReference type="NCBI Taxonomy" id="2836179"/>
    <lineage>
        <taxon>Bacteria</taxon>
        <taxon>Pseudomonadati</taxon>
        <taxon>Pseudomonadota</taxon>
        <taxon>Alphaproteobacteria</taxon>
        <taxon>Hyphomicrobiales</taxon>
        <taxon>Xanthobacteraceae</taxon>
        <taxon>Ancylobacter</taxon>
    </lineage>
</organism>
<dbReference type="EMBL" id="JAHCQH010000014">
    <property type="protein sequence ID" value="MBS9476239.1"/>
    <property type="molecule type" value="Genomic_DNA"/>
</dbReference>
<accession>A0ABS5R3K2</accession>
<keyword evidence="2" id="KW-1185">Reference proteome</keyword>